<keyword evidence="2" id="KW-1185">Reference proteome</keyword>
<reference evidence="1 2" key="1">
    <citation type="submission" date="2018-03" db="EMBL/GenBank/DDBJ databases">
        <title>Finding Nemo's genes: A chromosome-scale reference assembly of the genome of the orange clownfish Amphiprion percula.</title>
        <authorList>
            <person name="Lehmann R."/>
        </authorList>
    </citation>
    <scope>NUCLEOTIDE SEQUENCE</scope>
</reference>
<dbReference type="AlphaFoldDB" id="A0A3P8UBP7"/>
<sequence>LSTKKLDNAPCHTSIASRLWLQEHSIQVLKWPHKPKNLEELKAVIQEEWNKITPQQSGYGGSDHSLYLL</sequence>
<dbReference type="Ensembl" id="ENSAPET00000035161.1">
    <property type="protein sequence ID" value="ENSAPEP00000034271.1"/>
    <property type="gene ID" value="ENSAPEG00000024336.1"/>
</dbReference>
<dbReference type="InterPro" id="IPR036397">
    <property type="entry name" value="RNaseH_sf"/>
</dbReference>
<name>A0A3P8UBP7_AMPPE</name>
<evidence type="ECO:0000313" key="1">
    <source>
        <dbReference type="Ensembl" id="ENSAPEP00000034271.1"/>
    </source>
</evidence>
<dbReference type="Proteomes" id="UP000265080">
    <property type="component" value="Chromosome 5"/>
</dbReference>
<dbReference type="GeneTree" id="ENSGT00940000177611"/>
<organism evidence="1 2">
    <name type="scientific">Amphiprion percula</name>
    <name type="common">Orange clownfish</name>
    <name type="synonym">Lutjanus percula</name>
    <dbReference type="NCBI Taxonomy" id="161767"/>
    <lineage>
        <taxon>Eukaryota</taxon>
        <taxon>Metazoa</taxon>
        <taxon>Chordata</taxon>
        <taxon>Craniata</taxon>
        <taxon>Vertebrata</taxon>
        <taxon>Euteleostomi</taxon>
        <taxon>Actinopterygii</taxon>
        <taxon>Neopterygii</taxon>
        <taxon>Teleostei</taxon>
        <taxon>Neoteleostei</taxon>
        <taxon>Acanthomorphata</taxon>
        <taxon>Ovalentaria</taxon>
        <taxon>Pomacentridae</taxon>
        <taxon>Amphiprion</taxon>
    </lineage>
</organism>
<accession>A0A3P8UBP7</accession>
<protein>
    <recommendedName>
        <fullName evidence="3">Tc1-like transposase DDE domain-containing protein</fullName>
    </recommendedName>
</protein>
<proteinExistence type="predicted"/>
<dbReference type="Gene3D" id="3.30.420.10">
    <property type="entry name" value="Ribonuclease H-like superfamily/Ribonuclease H"/>
    <property type="match status" value="1"/>
</dbReference>
<dbReference type="GO" id="GO:0003676">
    <property type="term" value="F:nucleic acid binding"/>
    <property type="evidence" value="ECO:0007669"/>
    <property type="project" value="InterPro"/>
</dbReference>
<evidence type="ECO:0000313" key="2">
    <source>
        <dbReference type="Proteomes" id="UP000265080"/>
    </source>
</evidence>
<evidence type="ECO:0008006" key="3">
    <source>
        <dbReference type="Google" id="ProtNLM"/>
    </source>
</evidence>
<reference evidence="1" key="3">
    <citation type="submission" date="2025-09" db="UniProtKB">
        <authorList>
            <consortium name="Ensembl"/>
        </authorList>
    </citation>
    <scope>IDENTIFICATION</scope>
</reference>
<reference evidence="1" key="2">
    <citation type="submission" date="2025-08" db="UniProtKB">
        <authorList>
            <consortium name="Ensembl"/>
        </authorList>
    </citation>
    <scope>IDENTIFICATION</scope>
</reference>